<organism evidence="17 19">
    <name type="scientific">Candidatus Chlorohelix allophototropha</name>
    <dbReference type="NCBI Taxonomy" id="3003348"/>
    <lineage>
        <taxon>Bacteria</taxon>
        <taxon>Bacillati</taxon>
        <taxon>Chloroflexota</taxon>
        <taxon>Chloroflexia</taxon>
        <taxon>Candidatus Chloroheliales</taxon>
        <taxon>Candidatus Chloroheliaceae</taxon>
        <taxon>Candidatus Chlorohelix</taxon>
    </lineage>
</organism>
<reference evidence="18" key="2">
    <citation type="journal article" date="2024" name="Nature">
        <title>Anoxygenic phototroph of the Chloroflexota uses a type I reaction centre.</title>
        <authorList>
            <person name="Tsuji J.M."/>
            <person name="Shaw N.A."/>
            <person name="Nagashima S."/>
            <person name="Venkiteswaran J.J."/>
            <person name="Schiff S.L."/>
            <person name="Watanabe T."/>
            <person name="Fukui M."/>
            <person name="Hanada S."/>
            <person name="Tank M."/>
            <person name="Neufeld J.D."/>
        </authorList>
    </citation>
    <scope>NUCLEOTIDE SEQUENCE</scope>
    <source>
        <strain evidence="18">L227-S17</strain>
    </source>
</reference>
<evidence type="ECO:0000256" key="12">
    <source>
        <dbReference type="PIRSR" id="PIRSR001415-2"/>
    </source>
</evidence>
<evidence type="ECO:0000256" key="4">
    <source>
        <dbReference type="ARBA" id="ARBA00012053"/>
    </source>
</evidence>
<feature type="binding site" evidence="12">
    <location>
        <position position="230"/>
    </location>
    <ligand>
        <name>5-aminolevulinate</name>
        <dbReference type="ChEBI" id="CHEBI:356416"/>
        <label>1</label>
    </ligand>
</feature>
<feature type="active site" description="Schiff-base intermediate with substrate" evidence="11">
    <location>
        <position position="208"/>
    </location>
</feature>
<evidence type="ECO:0000256" key="2">
    <source>
        <dbReference type="ARBA" id="ARBA00008055"/>
    </source>
</evidence>
<keyword evidence="7 15" id="KW-0456">Lyase</keyword>
<dbReference type="PANTHER" id="PTHR11458:SF0">
    <property type="entry name" value="DELTA-AMINOLEVULINIC ACID DEHYDRATASE"/>
    <property type="match status" value="1"/>
</dbReference>
<feature type="binding site" evidence="14">
    <location>
        <position position="246"/>
    </location>
    <ligand>
        <name>Mg(2+)</name>
        <dbReference type="ChEBI" id="CHEBI:18420"/>
    </ligand>
</feature>
<dbReference type="InterPro" id="IPR030656">
    <property type="entry name" value="ALAD_AS"/>
</dbReference>
<evidence type="ECO:0000313" key="17">
    <source>
        <dbReference type="EMBL" id="NWJ45282.1"/>
    </source>
</evidence>
<keyword evidence="14" id="KW-0460">Magnesium</keyword>
<dbReference type="RefSeq" id="WP_341469054.1">
    <property type="nucleotide sequence ID" value="NZ_CP128399.1"/>
</dbReference>
<accession>A0A8T7LYA9</accession>
<reference evidence="17 19" key="1">
    <citation type="submission" date="2020-06" db="EMBL/GenBank/DDBJ databases">
        <title>Anoxygenic phototrophic Chloroflexota member uses a Type I reaction center.</title>
        <authorList>
            <person name="Tsuji J.M."/>
            <person name="Shaw N.A."/>
            <person name="Nagashima S."/>
            <person name="Venkiteswaran J."/>
            <person name="Schiff S.L."/>
            <person name="Hanada S."/>
            <person name="Tank M."/>
            <person name="Neufeld J.D."/>
        </authorList>
    </citation>
    <scope>NUCLEOTIDE SEQUENCE [LARGE SCALE GENOMIC DNA]</scope>
    <source>
        <strain evidence="17">L227-S17</strain>
    </source>
</reference>
<evidence type="ECO:0000256" key="11">
    <source>
        <dbReference type="PIRSR" id="PIRSR001415-1"/>
    </source>
</evidence>
<dbReference type="Proteomes" id="UP001431572">
    <property type="component" value="Chromosome 1"/>
</dbReference>
<keyword evidence="8 15" id="KW-0627">Porphyrin biosynthesis</keyword>
<dbReference type="PANTHER" id="PTHR11458">
    <property type="entry name" value="DELTA-AMINOLEVULINIC ACID DEHYDRATASE"/>
    <property type="match status" value="1"/>
</dbReference>
<evidence type="ECO:0000256" key="14">
    <source>
        <dbReference type="PIRSR" id="PIRSR001415-5"/>
    </source>
</evidence>
<keyword evidence="6" id="KW-0350">Heme biosynthesis</keyword>
<evidence type="ECO:0000256" key="8">
    <source>
        <dbReference type="ARBA" id="ARBA00023244"/>
    </source>
</evidence>
<dbReference type="Proteomes" id="UP000521676">
    <property type="component" value="Unassembled WGS sequence"/>
</dbReference>
<comment type="pathway">
    <text evidence="1">Porphyrin-containing compound metabolism; protoporphyrin-IX biosynthesis; coproporphyrinogen-III from 5-aminolevulinate: step 1/4.</text>
</comment>
<dbReference type="GO" id="GO:0005829">
    <property type="term" value="C:cytosol"/>
    <property type="evidence" value="ECO:0007669"/>
    <property type="project" value="TreeGrafter"/>
</dbReference>
<evidence type="ECO:0000256" key="5">
    <source>
        <dbReference type="ARBA" id="ARBA00020771"/>
    </source>
</evidence>
<dbReference type="EC" id="4.2.1.24" evidence="4 15"/>
<evidence type="ECO:0000256" key="6">
    <source>
        <dbReference type="ARBA" id="ARBA00023133"/>
    </source>
</evidence>
<dbReference type="CDD" id="cd00384">
    <property type="entry name" value="ALAD_PBGS"/>
    <property type="match status" value="1"/>
</dbReference>
<dbReference type="InterPro" id="IPR001731">
    <property type="entry name" value="ALAD"/>
</dbReference>
<dbReference type="PRINTS" id="PR00144">
    <property type="entry name" value="DALDHYDRTASE"/>
</dbReference>
<evidence type="ECO:0000313" key="19">
    <source>
        <dbReference type="Proteomes" id="UP000521676"/>
    </source>
</evidence>
<evidence type="ECO:0000256" key="9">
    <source>
        <dbReference type="ARBA" id="ARBA00025628"/>
    </source>
</evidence>
<dbReference type="Gene3D" id="3.20.20.70">
    <property type="entry name" value="Aldolase class I"/>
    <property type="match status" value="1"/>
</dbReference>
<evidence type="ECO:0000256" key="15">
    <source>
        <dbReference type="RuleBase" id="RU000515"/>
    </source>
</evidence>
<dbReference type="SUPFAM" id="SSF51569">
    <property type="entry name" value="Aldolase"/>
    <property type="match status" value="1"/>
</dbReference>
<evidence type="ECO:0000256" key="3">
    <source>
        <dbReference type="ARBA" id="ARBA00011823"/>
    </source>
</evidence>
<feature type="binding site" evidence="13">
    <location>
        <position position="134"/>
    </location>
    <ligand>
        <name>Zn(2+)</name>
        <dbReference type="ChEBI" id="CHEBI:29105"/>
        <note>catalytic</note>
    </ligand>
</feature>
<dbReference type="EMBL" id="JACATZ010000001">
    <property type="protein sequence ID" value="NWJ45282.1"/>
    <property type="molecule type" value="Genomic_DNA"/>
</dbReference>
<keyword evidence="20" id="KW-1185">Reference proteome</keyword>
<comment type="catalytic activity">
    <reaction evidence="10 15">
        <text>2 5-aminolevulinate = porphobilinogen + 2 H2O + H(+)</text>
        <dbReference type="Rhea" id="RHEA:24064"/>
        <dbReference type="ChEBI" id="CHEBI:15377"/>
        <dbReference type="ChEBI" id="CHEBI:15378"/>
        <dbReference type="ChEBI" id="CHEBI:58126"/>
        <dbReference type="ChEBI" id="CHEBI:356416"/>
        <dbReference type="EC" id="4.2.1.24"/>
    </reaction>
</comment>
<evidence type="ECO:0000256" key="16">
    <source>
        <dbReference type="RuleBase" id="RU004161"/>
    </source>
</evidence>
<evidence type="ECO:0000256" key="1">
    <source>
        <dbReference type="ARBA" id="ARBA00004694"/>
    </source>
</evidence>
<comment type="subunit">
    <text evidence="3 15">Homooctamer.</text>
</comment>
<name>A0A8T7LYA9_9CHLR</name>
<dbReference type="PROSITE" id="PS00169">
    <property type="entry name" value="D_ALA_DEHYDRATASE"/>
    <property type="match status" value="1"/>
</dbReference>
<protein>
    <recommendedName>
        <fullName evidence="5 15">Delta-aminolevulinic acid dehydratase</fullName>
        <ecNumber evidence="4 15">4.2.1.24</ecNumber>
    </recommendedName>
</protein>
<comment type="function">
    <text evidence="9">Catalyzes an early step in the biosynthesis of tetrapyrroles. Binds two molecules of 5-aminolevulinate per subunit, each at a distinct site, and catalyzes their condensation to form porphobilinogen.</text>
</comment>
<gene>
    <name evidence="17" type="primary">hemB</name>
    <name evidence="17" type="ORF">HXX08_05320</name>
    <name evidence="18" type="ORF">OZ401_000412</name>
</gene>
<comment type="similarity">
    <text evidence="2 16">Belongs to the ALAD family.</text>
</comment>
<feature type="binding site" evidence="13">
    <location>
        <position position="132"/>
    </location>
    <ligand>
        <name>Zn(2+)</name>
        <dbReference type="ChEBI" id="CHEBI:29105"/>
        <note>catalytic</note>
    </ligand>
</feature>
<evidence type="ECO:0000256" key="7">
    <source>
        <dbReference type="ARBA" id="ARBA00023239"/>
    </source>
</evidence>
<dbReference type="EMBL" id="CP128399">
    <property type="protein sequence ID" value="WJW67157.1"/>
    <property type="molecule type" value="Genomic_DNA"/>
</dbReference>
<dbReference type="PIRSF" id="PIRSF001415">
    <property type="entry name" value="Porphbilin_synth"/>
    <property type="match status" value="1"/>
</dbReference>
<feature type="binding site" evidence="13">
    <location>
        <position position="142"/>
    </location>
    <ligand>
        <name>Zn(2+)</name>
        <dbReference type="ChEBI" id="CHEBI:29105"/>
        <note>catalytic</note>
    </ligand>
</feature>
<evidence type="ECO:0000256" key="10">
    <source>
        <dbReference type="ARBA" id="ARBA00047651"/>
    </source>
</evidence>
<feature type="active site" description="Schiff-base intermediate with substrate" evidence="11">
    <location>
        <position position="261"/>
    </location>
</feature>
<keyword evidence="13" id="KW-0479">Metal-binding</keyword>
<dbReference type="AlphaFoldDB" id="A0A8T7LYA9"/>
<dbReference type="GO" id="GO:0006783">
    <property type="term" value="P:heme biosynthetic process"/>
    <property type="evidence" value="ECO:0007669"/>
    <property type="project" value="UniProtKB-KW"/>
</dbReference>
<keyword evidence="13" id="KW-0862">Zinc</keyword>
<evidence type="ECO:0000313" key="18">
    <source>
        <dbReference type="EMBL" id="WJW67157.1"/>
    </source>
</evidence>
<dbReference type="Pfam" id="PF00490">
    <property type="entry name" value="ALAD"/>
    <property type="match status" value="1"/>
</dbReference>
<dbReference type="NCBIfam" id="NF006762">
    <property type="entry name" value="PRK09283.1"/>
    <property type="match status" value="1"/>
</dbReference>
<feature type="binding site" evidence="12">
    <location>
        <position position="326"/>
    </location>
    <ligand>
        <name>5-aminolevulinate</name>
        <dbReference type="ChEBI" id="CHEBI:356416"/>
        <label>2</label>
    </ligand>
</feature>
<dbReference type="GO" id="GO:0004655">
    <property type="term" value="F:porphobilinogen synthase activity"/>
    <property type="evidence" value="ECO:0007669"/>
    <property type="project" value="UniProtKB-EC"/>
</dbReference>
<dbReference type="InterPro" id="IPR013785">
    <property type="entry name" value="Aldolase_TIM"/>
</dbReference>
<dbReference type="FunFam" id="3.20.20.70:FF:000019">
    <property type="entry name" value="Delta-aminolevulinic acid dehydratase"/>
    <property type="match status" value="1"/>
</dbReference>
<dbReference type="GO" id="GO:0008270">
    <property type="term" value="F:zinc ion binding"/>
    <property type="evidence" value="ECO:0007669"/>
    <property type="project" value="TreeGrafter"/>
</dbReference>
<feature type="binding site" evidence="12">
    <location>
        <position position="287"/>
    </location>
    <ligand>
        <name>5-aminolevulinate</name>
        <dbReference type="ChEBI" id="CHEBI:356416"/>
        <label>2</label>
    </ligand>
</feature>
<evidence type="ECO:0000313" key="20">
    <source>
        <dbReference type="Proteomes" id="UP001431572"/>
    </source>
</evidence>
<evidence type="ECO:0000256" key="13">
    <source>
        <dbReference type="PIRSR" id="PIRSR001415-3"/>
    </source>
</evidence>
<sequence length="337" mass="37657">MLTEKDLGIAQKHANLKNRPRRTRRTENLRRMVRETHLSVDNFIYPLFIAEGINSQVEIGSMPGQYRWSLKDLAREAENIAKLGIPAVLLFGIPDFKDEIGSEAYNDNGVVQEAVRIIKKAVPELVVITDVCLCEFTNHGHCGVVNNEGYVLNDPTLDLLTRMAVSHAEAGADIIAPSDMMDGRVGAIREGLDSNGFDNIPIMSYSAKFASGYYGPFREAADSTPQFGDRRSYQMDPPNIREALRETELDIAEGADMIMVKPALAYLDIISRTRDRFDLPLAAYNVSGEYSMIKAAARLGWIDEERVIRETLVSIKRAGADMIITYHAKEAAPWFSR</sequence>
<dbReference type="SMART" id="SM01004">
    <property type="entry name" value="ALAD"/>
    <property type="match status" value="1"/>
</dbReference>
<feature type="binding site" evidence="12">
    <location>
        <position position="218"/>
    </location>
    <ligand>
        <name>5-aminolevulinate</name>
        <dbReference type="ChEBI" id="CHEBI:356416"/>
        <label>1</label>
    </ligand>
</feature>
<proteinExistence type="inferred from homology"/>